<evidence type="ECO:0000256" key="3">
    <source>
        <dbReference type="ARBA" id="ARBA00022676"/>
    </source>
</evidence>
<keyword evidence="11" id="KW-1185">Reference proteome</keyword>
<keyword evidence="3 8" id="KW-0328">Glycosyltransferase</keyword>
<dbReference type="InterPro" id="IPR002213">
    <property type="entry name" value="UDP_glucos_trans"/>
</dbReference>
<comment type="pathway">
    <text evidence="1">Pigment biosynthesis; anthocyanin biosynthesis.</text>
</comment>
<keyword evidence="5" id="KW-0732">Signal</keyword>
<dbReference type="EMBL" id="JBEAFC010000011">
    <property type="protein sequence ID" value="KAL1535403.1"/>
    <property type="molecule type" value="Genomic_DNA"/>
</dbReference>
<evidence type="ECO:0000256" key="8">
    <source>
        <dbReference type="RuleBase" id="RU003718"/>
    </source>
</evidence>
<organism evidence="10 11">
    <name type="scientific">Salvia divinorum</name>
    <name type="common">Maria pastora</name>
    <name type="synonym">Diviner's sage</name>
    <dbReference type="NCBI Taxonomy" id="28513"/>
    <lineage>
        <taxon>Eukaryota</taxon>
        <taxon>Viridiplantae</taxon>
        <taxon>Streptophyta</taxon>
        <taxon>Embryophyta</taxon>
        <taxon>Tracheophyta</taxon>
        <taxon>Spermatophyta</taxon>
        <taxon>Magnoliopsida</taxon>
        <taxon>eudicotyledons</taxon>
        <taxon>Gunneridae</taxon>
        <taxon>Pentapetalae</taxon>
        <taxon>asterids</taxon>
        <taxon>lamiids</taxon>
        <taxon>Lamiales</taxon>
        <taxon>Lamiaceae</taxon>
        <taxon>Nepetoideae</taxon>
        <taxon>Mentheae</taxon>
        <taxon>Salviinae</taxon>
        <taxon>Salvia</taxon>
        <taxon>Salvia subgen. Calosphace</taxon>
    </lineage>
</organism>
<evidence type="ECO:0000256" key="9">
    <source>
        <dbReference type="RuleBase" id="RU362057"/>
    </source>
</evidence>
<evidence type="ECO:0000256" key="5">
    <source>
        <dbReference type="ARBA" id="ARBA00022729"/>
    </source>
</evidence>
<dbReference type="PANTHER" id="PTHR11926">
    <property type="entry name" value="GLUCOSYL/GLUCURONOSYL TRANSFERASES"/>
    <property type="match status" value="1"/>
</dbReference>
<dbReference type="EC" id="2.4.1.-" evidence="9"/>
<evidence type="ECO:0000256" key="7">
    <source>
        <dbReference type="ARBA" id="ARBA00056922"/>
    </source>
</evidence>
<dbReference type="GO" id="GO:0008194">
    <property type="term" value="F:UDP-glycosyltransferase activity"/>
    <property type="evidence" value="ECO:0007669"/>
    <property type="project" value="UniProtKB-ARBA"/>
</dbReference>
<evidence type="ECO:0000313" key="11">
    <source>
        <dbReference type="Proteomes" id="UP001567538"/>
    </source>
</evidence>
<dbReference type="AlphaFoldDB" id="A0ABD1FWS2"/>
<reference evidence="10 11" key="1">
    <citation type="submission" date="2024-06" db="EMBL/GenBank/DDBJ databases">
        <title>A chromosome level genome sequence of Diviner's sage (Salvia divinorum).</title>
        <authorList>
            <person name="Ford S.A."/>
            <person name="Ro D.-K."/>
            <person name="Ness R.W."/>
            <person name="Phillips M.A."/>
        </authorList>
    </citation>
    <scope>NUCLEOTIDE SEQUENCE [LARGE SCALE GENOMIC DNA]</scope>
    <source>
        <strain evidence="10">SAF-2024a</strain>
        <tissue evidence="10">Leaf</tissue>
    </source>
</reference>
<dbReference type="Pfam" id="PF00201">
    <property type="entry name" value="UDPGT"/>
    <property type="match status" value="1"/>
</dbReference>
<evidence type="ECO:0000313" key="10">
    <source>
        <dbReference type="EMBL" id="KAL1535403.1"/>
    </source>
</evidence>
<comment type="function">
    <text evidence="7">Catalyzes the glucosylation at the O-5 position of anthocyanidin 3-glucosides to form anthocyanidin 3,5-di-O-glucosides using UDP-glucose as sugar donor. Anthocyanidin 3,5-di-O-glucosides are molecules that are responsible for pigmentation. Also acts on anthocyanidin 3-O-(6-O-malonylglucoside). Much less active with hydroxycinnamoylglucose derivatives. No activity in the absence of the 3-O-glucoside group.</text>
</comment>
<dbReference type="GO" id="GO:0102816">
    <property type="term" value="F:UDP-D-glucose:delphinidin 3-O-glucosyl-5-O-caffeoylglucoside -O-beta-D-glucosyltransferase activity"/>
    <property type="evidence" value="ECO:0007669"/>
    <property type="project" value="UniProtKB-EC"/>
</dbReference>
<evidence type="ECO:0000256" key="6">
    <source>
        <dbReference type="ARBA" id="ARBA00050360"/>
    </source>
</evidence>
<dbReference type="CDD" id="cd03784">
    <property type="entry name" value="GT1_Gtf-like"/>
    <property type="match status" value="1"/>
</dbReference>
<dbReference type="PROSITE" id="PS00375">
    <property type="entry name" value="UDPGT"/>
    <property type="match status" value="1"/>
</dbReference>
<comment type="caution">
    <text evidence="10">The sequence shown here is derived from an EMBL/GenBank/DDBJ whole genome shotgun (WGS) entry which is preliminary data.</text>
</comment>
<dbReference type="FunFam" id="3.40.50.2000:FF:000057">
    <property type="entry name" value="Glycosyltransferase"/>
    <property type="match status" value="1"/>
</dbReference>
<dbReference type="FunFam" id="3.40.50.2000:FF:000019">
    <property type="entry name" value="Glycosyltransferase"/>
    <property type="match status" value="1"/>
</dbReference>
<dbReference type="InterPro" id="IPR035595">
    <property type="entry name" value="UDP_glycos_trans_CS"/>
</dbReference>
<gene>
    <name evidence="10" type="ORF">AAHA92_28181</name>
</gene>
<keyword evidence="4 8" id="KW-0808">Transferase</keyword>
<comment type="similarity">
    <text evidence="2 8">Belongs to the UDP-glycosyltransferase family.</text>
</comment>
<comment type="catalytic activity">
    <reaction evidence="6">
        <text>an anthocyanidin 3-O-beta-D-glucoside + UDP-alpha-D-glucose = an anthocyanidin 3,5-di-O-beta-D-glucoside + UDP + 2 H(+)</text>
        <dbReference type="Rhea" id="RHEA:35423"/>
        <dbReference type="ChEBI" id="CHEBI:15378"/>
        <dbReference type="ChEBI" id="CHEBI:16307"/>
        <dbReference type="ChEBI" id="CHEBI:57503"/>
        <dbReference type="ChEBI" id="CHEBI:58223"/>
        <dbReference type="ChEBI" id="CHEBI:58885"/>
        <dbReference type="EC" id="2.4.1.298"/>
    </reaction>
</comment>
<accession>A0ABD1FWS2</accession>
<sequence length="454" mass="50308">MERERKSTGAHILVIPYPSQGHLNPMLQFCKRLLSKGARPTIVLTNFLSKSLRPQSTSIPVATISDGFDDGGYTQSAGIDDYLTQMRRAGSRTLADLIRSFRKSADRVDCIVYDAFLTWALDVAREFGVKGAAFFTHACAVNYVYYYAARGVLRLPVEAAVELPGLPPLDPPDFPSFIYVHGSYPAYFKMVLNEFSNLDGADFVLVNTFYELEKEVVDSMSKVFPVLTIGPTVPSFYLDKRVANDKNYDINLFRSEPSTPITNWLNTKPQGSVVYAAFGSMATLPQEQLEELAWGLLNTNFDFLWAVREEKLPADFLSASAGKAMFVRWSPQLEVLSNKAVGCFFSHGGWNSTTEALSLGVPMAVMPQWTDQTTDAKFVQDVWGVGVRVRAGGDGLVRREEIERCVREVMEGGRGREMKRNAGKWSDLAKVAMGEGGTSDVNIDAFISKLITSS</sequence>
<dbReference type="Gene3D" id="3.40.50.2000">
    <property type="entry name" value="Glycogen Phosphorylase B"/>
    <property type="match status" value="2"/>
</dbReference>
<evidence type="ECO:0000256" key="4">
    <source>
        <dbReference type="ARBA" id="ARBA00022679"/>
    </source>
</evidence>
<dbReference type="Proteomes" id="UP001567538">
    <property type="component" value="Unassembled WGS sequence"/>
</dbReference>
<proteinExistence type="inferred from homology"/>
<evidence type="ECO:0000256" key="1">
    <source>
        <dbReference type="ARBA" id="ARBA00004935"/>
    </source>
</evidence>
<protein>
    <recommendedName>
        <fullName evidence="9">Glycosyltransferase</fullName>
        <ecNumber evidence="9">2.4.1.-</ecNumber>
    </recommendedName>
</protein>
<dbReference type="PANTHER" id="PTHR11926:SF1311">
    <property type="entry name" value="UDP-GLYCOSYLTRANSFERASE 74F2"/>
    <property type="match status" value="1"/>
</dbReference>
<name>A0ABD1FWS2_SALDI</name>
<dbReference type="SUPFAM" id="SSF53756">
    <property type="entry name" value="UDP-Glycosyltransferase/glycogen phosphorylase"/>
    <property type="match status" value="1"/>
</dbReference>
<evidence type="ECO:0000256" key="2">
    <source>
        <dbReference type="ARBA" id="ARBA00009995"/>
    </source>
</evidence>